<dbReference type="RefSeq" id="WP_301224765.1">
    <property type="nucleotide sequence ID" value="NZ_JAROCG010000001.1"/>
</dbReference>
<reference evidence="2" key="1">
    <citation type="submission" date="2023-06" db="EMBL/GenBank/DDBJ databases">
        <title>MT1 and MT2 Draft Genomes of Novel Species.</title>
        <authorList>
            <person name="Venkateswaran K."/>
        </authorList>
    </citation>
    <scope>NUCLEOTIDE SEQUENCE</scope>
    <source>
        <strain evidence="2">IIF3SC-B10</strain>
    </source>
</reference>
<dbReference type="InterPro" id="IPR002734">
    <property type="entry name" value="RibDG_C"/>
</dbReference>
<evidence type="ECO:0000259" key="1">
    <source>
        <dbReference type="Pfam" id="PF01872"/>
    </source>
</evidence>
<proteinExistence type="predicted"/>
<dbReference type="InterPro" id="IPR024072">
    <property type="entry name" value="DHFR-like_dom_sf"/>
</dbReference>
<dbReference type="Pfam" id="PF01872">
    <property type="entry name" value="RibD_C"/>
    <property type="match status" value="1"/>
</dbReference>
<keyword evidence="3" id="KW-1185">Reference proteome</keyword>
<name>A0ABT8JXQ2_9MICC</name>
<evidence type="ECO:0000313" key="2">
    <source>
        <dbReference type="EMBL" id="MDN4609954.1"/>
    </source>
</evidence>
<gene>
    <name evidence="2" type="ORF">P5G52_03655</name>
</gene>
<evidence type="ECO:0000313" key="3">
    <source>
        <dbReference type="Proteomes" id="UP001174209"/>
    </source>
</evidence>
<feature type="domain" description="Bacterial bifunctional deaminase-reductase C-terminal" evidence="1">
    <location>
        <begin position="3"/>
        <end position="174"/>
    </location>
</feature>
<organism evidence="2 3">
    <name type="scientific">Arthrobacter burdickii</name>
    <dbReference type="NCBI Taxonomy" id="3035920"/>
    <lineage>
        <taxon>Bacteria</taxon>
        <taxon>Bacillati</taxon>
        <taxon>Actinomycetota</taxon>
        <taxon>Actinomycetes</taxon>
        <taxon>Micrococcales</taxon>
        <taxon>Micrococcaceae</taxon>
        <taxon>Arthrobacter</taxon>
    </lineage>
</organism>
<dbReference type="SUPFAM" id="SSF53597">
    <property type="entry name" value="Dihydrofolate reductase-like"/>
    <property type="match status" value="1"/>
</dbReference>
<dbReference type="Gene3D" id="3.40.430.10">
    <property type="entry name" value="Dihydrofolate Reductase, subunit A"/>
    <property type="match status" value="1"/>
</dbReference>
<dbReference type="EMBL" id="JAROCG010000001">
    <property type="protein sequence ID" value="MDN4609954.1"/>
    <property type="molecule type" value="Genomic_DNA"/>
</dbReference>
<comment type="caution">
    <text evidence="2">The sequence shown here is derived from an EMBL/GenBank/DDBJ whole genome shotgun (WGS) entry which is preliminary data.</text>
</comment>
<accession>A0ABT8JXQ2</accession>
<dbReference type="Proteomes" id="UP001174209">
    <property type="component" value="Unassembled WGS sequence"/>
</dbReference>
<sequence>MRKLTAGLFSSVDGVVESPHLWQFDSFDPELGAGMGAMISRVDTVLLGRHGYEEWSGYWPSAESADPFGSFINPVRKFVASRTLSGDLGWTNASLMDAPLEEFVRTLKQTDGGDIAICASISLVRQLLFAGLLDSLLLMIHPVVAGSGRHLFAPTDPVTRLELQETTITSKGNVLASYGLRAEEG</sequence>
<protein>
    <submittedName>
        <fullName evidence="2">Dihydrofolate reductase family protein</fullName>
    </submittedName>
</protein>